<dbReference type="PROSITE" id="PS50293">
    <property type="entry name" value="TPR_REGION"/>
    <property type="match status" value="2"/>
</dbReference>
<dbReference type="EMBL" id="UOGB01000083">
    <property type="protein sequence ID" value="VAX17188.1"/>
    <property type="molecule type" value="Genomic_DNA"/>
</dbReference>
<dbReference type="PROSITE" id="PS51257">
    <property type="entry name" value="PROKAR_LIPOPROTEIN"/>
    <property type="match status" value="1"/>
</dbReference>
<dbReference type="SMART" id="SM00028">
    <property type="entry name" value="TPR"/>
    <property type="match status" value="11"/>
</dbReference>
<organism evidence="1">
    <name type="scientific">hydrothermal vent metagenome</name>
    <dbReference type="NCBI Taxonomy" id="652676"/>
    <lineage>
        <taxon>unclassified sequences</taxon>
        <taxon>metagenomes</taxon>
        <taxon>ecological metagenomes</taxon>
    </lineage>
</organism>
<protein>
    <submittedName>
        <fullName evidence="1">Uncharacterized protein</fullName>
    </submittedName>
</protein>
<dbReference type="Pfam" id="PF14559">
    <property type="entry name" value="TPR_19"/>
    <property type="match status" value="2"/>
</dbReference>
<evidence type="ECO:0000313" key="1">
    <source>
        <dbReference type="EMBL" id="VAX17188.1"/>
    </source>
</evidence>
<dbReference type="PROSITE" id="PS50005">
    <property type="entry name" value="TPR"/>
    <property type="match status" value="7"/>
</dbReference>
<dbReference type="InterPro" id="IPR006597">
    <property type="entry name" value="Sel1-like"/>
</dbReference>
<dbReference type="PANTHER" id="PTHR12558">
    <property type="entry name" value="CELL DIVISION CYCLE 16,23,27"/>
    <property type="match status" value="1"/>
</dbReference>
<name>A0A3B1C0A2_9ZZZZ</name>
<gene>
    <name evidence="1" type="ORF">MNBD_NITROSPINAE03-1252</name>
</gene>
<dbReference type="SUPFAM" id="SSF48452">
    <property type="entry name" value="TPR-like"/>
    <property type="match status" value="3"/>
</dbReference>
<dbReference type="InterPro" id="IPR011990">
    <property type="entry name" value="TPR-like_helical_dom_sf"/>
</dbReference>
<proteinExistence type="predicted"/>
<sequence length="597" mass="68655">MEFIKYLYPVIILAALASCASYDSSLSKSKVHTPVIGADPAPEKNLNYDRSTAYYQFTLGMLAERRGDYPKAIQYYYQAAATDKNHVLAYKRAASLLLRTGEIDKAMRAAKKGLKIAPNYPGCLGIVGGIYYSQGDYKKAIKYFQRLVKVEPENKDPLIFLAVSYLDSGQIDDSISALKTFSKKFPYSSNGQYYLGRAYLRQEKWGEAQKVFIDLVKKRPDFLRAYEHQAWVEVILGNLEKAEEMYGKYLKINPRDGVIATTLNEITKYKKSPDGAMKLREKFLKNRPRDIDLLLSLGLTQWRKAEITGDPKIFYKALDHFQLVRAGKPDNKQVVFYIASIFERIGLLNEALETWKRIGKIGDTTTRDVYMKIAELYEKAGKPEKSLDYAILALKINQEDPELNYFVGLLQNKLHNNKEAEKYFKEAIRLRPDSEKYYFYLGVVYEKMKKYDKTIEAMKEAIAIRPDHSNALNYLGYIYAEQNINLEEAERHLLKALQLEPENGYFIDSLGWIYYKQKRYKEALRQALASVRNIPPDPTVLEHLGDIYVALGDPALAIETFKRSLNAKVEDNRELDREAIKRKMAEVKKKSKEGAVK</sequence>
<dbReference type="Gene3D" id="1.25.40.10">
    <property type="entry name" value="Tetratricopeptide repeat domain"/>
    <property type="match status" value="3"/>
</dbReference>
<dbReference type="SMART" id="SM00671">
    <property type="entry name" value="SEL1"/>
    <property type="match status" value="3"/>
</dbReference>
<dbReference type="AlphaFoldDB" id="A0A3B1C0A2"/>
<dbReference type="PANTHER" id="PTHR12558:SF13">
    <property type="entry name" value="CELL DIVISION CYCLE PROTEIN 27 HOMOLOG"/>
    <property type="match status" value="1"/>
</dbReference>
<dbReference type="InterPro" id="IPR019734">
    <property type="entry name" value="TPR_rpt"/>
</dbReference>
<dbReference type="Pfam" id="PF13432">
    <property type="entry name" value="TPR_16"/>
    <property type="match status" value="3"/>
</dbReference>
<accession>A0A3B1C0A2</accession>
<reference evidence="1" key="1">
    <citation type="submission" date="2018-06" db="EMBL/GenBank/DDBJ databases">
        <authorList>
            <person name="Zhirakovskaya E."/>
        </authorList>
    </citation>
    <scope>NUCLEOTIDE SEQUENCE</scope>
</reference>